<keyword evidence="5" id="KW-1185">Reference proteome</keyword>
<dbReference type="PANTHER" id="PTHR30486">
    <property type="entry name" value="TWITCHING MOTILITY PROTEIN PILT"/>
    <property type="match status" value="1"/>
</dbReference>
<dbReference type="RefSeq" id="WP_052884605.1">
    <property type="nucleotide sequence ID" value="NZ_CP009961.1"/>
</dbReference>
<dbReference type="Gene3D" id="3.40.50.300">
    <property type="entry name" value="P-loop containing nucleotide triphosphate hydrolases"/>
    <property type="match status" value="1"/>
</dbReference>
<organism evidence="4 5">
    <name type="scientific">Infirmifilum uzonense</name>
    <dbReference type="NCBI Taxonomy" id="1550241"/>
    <lineage>
        <taxon>Archaea</taxon>
        <taxon>Thermoproteota</taxon>
        <taxon>Thermoprotei</taxon>
        <taxon>Thermofilales</taxon>
        <taxon>Thermofilaceae</taxon>
        <taxon>Infirmifilum</taxon>
    </lineage>
</organism>
<dbReference type="InterPro" id="IPR001482">
    <property type="entry name" value="T2SS/T4SS_dom"/>
</dbReference>
<dbReference type="KEGG" id="thf:MA03_07215"/>
<comment type="similarity">
    <text evidence="1">Belongs to the GSP E family.</text>
</comment>
<gene>
    <name evidence="4" type="ORF">MA03_07215</name>
</gene>
<feature type="domain" description="Bacterial type II secretion system protein E" evidence="3">
    <location>
        <begin position="197"/>
        <end position="335"/>
    </location>
</feature>
<dbReference type="Pfam" id="PF00437">
    <property type="entry name" value="T2SSE"/>
    <property type="match status" value="1"/>
</dbReference>
<dbReference type="OrthoDB" id="31341at2157"/>
<proteinExistence type="inferred from homology"/>
<dbReference type="GeneID" id="25402008"/>
<reference evidence="4 5" key="1">
    <citation type="journal article" date="2015" name="Stand. Genomic Sci.">
        <title>Complete genome sequence of and proposal of Thermofilum uzonense sp. nov. a novel hyperthermophilic crenarchaeon and emended description of the genus Thermofilum.</title>
        <authorList>
            <person name="Toshchakov S.V."/>
            <person name="Korzhenkov A.A."/>
            <person name="Samarov N.I."/>
            <person name="Mazunin I.O."/>
            <person name="Mozhey O.I."/>
            <person name="Shmyr I.S."/>
            <person name="Derbikova K.S."/>
            <person name="Taranov E.A."/>
            <person name="Dominova I.N."/>
            <person name="Bonch-Osmolovskaya E.A."/>
            <person name="Patrushev M.V."/>
            <person name="Podosokorskaya O.A."/>
            <person name="Kublanov I.V."/>
        </authorList>
    </citation>
    <scope>NUCLEOTIDE SEQUENCE [LARGE SCALE GENOMIC DNA]</scope>
    <source>
        <strain evidence="4 5">1807-2</strain>
    </source>
</reference>
<dbReference type="GO" id="GO:0016887">
    <property type="term" value="F:ATP hydrolysis activity"/>
    <property type="evidence" value="ECO:0007669"/>
    <property type="project" value="InterPro"/>
</dbReference>
<dbReference type="InterPro" id="IPR027417">
    <property type="entry name" value="P-loop_NTPase"/>
</dbReference>
<dbReference type="AlphaFoldDB" id="A0A0F7FJI1"/>
<dbReference type="EMBL" id="CP009961">
    <property type="protein sequence ID" value="AKG39069.1"/>
    <property type="molecule type" value="Genomic_DNA"/>
</dbReference>
<evidence type="ECO:0000256" key="1">
    <source>
        <dbReference type="ARBA" id="ARBA00006611"/>
    </source>
</evidence>
<dbReference type="PANTHER" id="PTHR30486:SF6">
    <property type="entry name" value="TYPE IV PILUS RETRACTATION ATPASE PILT"/>
    <property type="match status" value="1"/>
</dbReference>
<name>A0A0F7FJI1_9CREN</name>
<dbReference type="HOGENOM" id="CLU_632572_0_0_2"/>
<protein>
    <recommendedName>
        <fullName evidence="3">Bacterial type II secretion system protein E domain-containing protein</fullName>
    </recommendedName>
</protein>
<evidence type="ECO:0000313" key="5">
    <source>
        <dbReference type="Proteomes" id="UP000067434"/>
    </source>
</evidence>
<feature type="region of interest" description="Disordered" evidence="2">
    <location>
        <begin position="1"/>
        <end position="30"/>
    </location>
</feature>
<dbReference type="Proteomes" id="UP000067434">
    <property type="component" value="Chromosome"/>
</dbReference>
<dbReference type="Gene3D" id="3.30.450.370">
    <property type="match status" value="1"/>
</dbReference>
<evidence type="ECO:0000313" key="4">
    <source>
        <dbReference type="EMBL" id="AKG39069.1"/>
    </source>
</evidence>
<evidence type="ECO:0000259" key="3">
    <source>
        <dbReference type="Pfam" id="PF00437"/>
    </source>
</evidence>
<dbReference type="PATRIC" id="fig|1550241.5.peg.1493"/>
<dbReference type="InterPro" id="IPR050921">
    <property type="entry name" value="T4SS_GSP_E_ATPase"/>
</dbReference>
<evidence type="ECO:0000256" key="2">
    <source>
        <dbReference type="SAM" id="MobiDB-lite"/>
    </source>
</evidence>
<dbReference type="SUPFAM" id="SSF52540">
    <property type="entry name" value="P-loop containing nucleoside triphosphate hydrolases"/>
    <property type="match status" value="1"/>
</dbReference>
<accession>A0A0F7FJI1</accession>
<sequence>MPLTRIKISKKREPRGGPESQPTEKKPSRFKLGLQVLRPPRGKLSSGEPQIHEPIQGEALRVKSGYIVFGNGVVRVFPTVEGPWGPLQPLIDYPGTQEVFIREDNGEVHVTAGIGGRRYVVEHQGLNVEALAQRIAIVSGIPLSEKNPQDSGDFHGWRVNISLPQLSGGWQISAARIVVKTEPFKAEPLLLARLVTLAASPSSIVFVGPPGSGKTTALIGVLSTIVKLWPSLRVSIVEEEPEVATRVYGPSIVKYFSFGGRTVTDNIRATRRYDRPDLLVVGELRGEEVPSWFEAAGSGIPVLTTAHSTGLVDAVKRLDTLIQASGLKASVLDAVRVWAVCGKTISSEGGIQRGVQAVYVLTEEGFTPIFKGRYLPEEEFLSLLPPELQLGLGESNEAETVYSRVKEALDAKGKDYIFQKFEAIPLGVDTGDF</sequence>
<dbReference type="STRING" id="1550241.MA03_07215"/>